<evidence type="ECO:0000256" key="5">
    <source>
        <dbReference type="ARBA" id="ARBA00023136"/>
    </source>
</evidence>
<feature type="domain" description="Stress-response A/B barrel" evidence="8">
    <location>
        <begin position="431"/>
        <end position="524"/>
    </location>
</feature>
<feature type="transmembrane region" description="Helical" evidence="7">
    <location>
        <begin position="110"/>
        <end position="133"/>
    </location>
</feature>
<dbReference type="EMBL" id="JANBOH010000241">
    <property type="protein sequence ID" value="KAJ1643564.1"/>
    <property type="molecule type" value="Genomic_DNA"/>
</dbReference>
<feature type="transmembrane region" description="Helical" evidence="7">
    <location>
        <begin position="295"/>
        <end position="320"/>
    </location>
</feature>
<evidence type="ECO:0000256" key="4">
    <source>
        <dbReference type="ARBA" id="ARBA00022989"/>
    </source>
</evidence>
<evidence type="ECO:0000256" key="3">
    <source>
        <dbReference type="ARBA" id="ARBA00022692"/>
    </source>
</evidence>
<feature type="transmembrane region" description="Helical" evidence="7">
    <location>
        <begin position="153"/>
        <end position="170"/>
    </location>
</feature>
<dbReference type="GO" id="GO:0005774">
    <property type="term" value="C:vacuolar membrane"/>
    <property type="evidence" value="ECO:0007669"/>
    <property type="project" value="TreeGrafter"/>
</dbReference>
<keyword evidence="5 7" id="KW-0472">Membrane</keyword>
<proteinExistence type="inferred from homology"/>
<dbReference type="GO" id="GO:0015179">
    <property type="term" value="F:L-amino acid transmembrane transporter activity"/>
    <property type="evidence" value="ECO:0007669"/>
    <property type="project" value="TreeGrafter"/>
</dbReference>
<protein>
    <recommendedName>
        <fullName evidence="8">Stress-response A/B barrel domain-containing protein</fullName>
    </recommendedName>
</protein>
<dbReference type="PANTHER" id="PTHR22950:SF666">
    <property type="entry name" value="VACUOLAR AMINO ACID TRANSPORTER 4"/>
    <property type="match status" value="1"/>
</dbReference>
<feature type="compositionally biased region" description="Low complexity" evidence="6">
    <location>
        <begin position="1"/>
        <end position="13"/>
    </location>
</feature>
<gene>
    <name evidence="9" type="ORF">LPJ64_004665</name>
</gene>
<evidence type="ECO:0000313" key="10">
    <source>
        <dbReference type="Proteomes" id="UP001145021"/>
    </source>
</evidence>
<dbReference type="Gene3D" id="1.20.1740.10">
    <property type="entry name" value="Amino acid/polyamine transporter I"/>
    <property type="match status" value="1"/>
</dbReference>
<dbReference type="Gene3D" id="3.30.70.100">
    <property type="match status" value="1"/>
</dbReference>
<dbReference type="Pfam" id="PF01490">
    <property type="entry name" value="Aa_trans"/>
    <property type="match status" value="1"/>
</dbReference>
<comment type="similarity">
    <text evidence="2">Belongs to the amino acid/polyamine transporter 2 family.</text>
</comment>
<dbReference type="AlphaFoldDB" id="A0A9W8CIT5"/>
<evidence type="ECO:0000259" key="8">
    <source>
        <dbReference type="PROSITE" id="PS51502"/>
    </source>
</evidence>
<dbReference type="InterPro" id="IPR011008">
    <property type="entry name" value="Dimeric_a/b-barrel"/>
</dbReference>
<reference evidence="9" key="1">
    <citation type="submission" date="2022-07" db="EMBL/GenBank/DDBJ databases">
        <title>Phylogenomic reconstructions and comparative analyses of Kickxellomycotina fungi.</title>
        <authorList>
            <person name="Reynolds N.K."/>
            <person name="Stajich J.E."/>
            <person name="Barry K."/>
            <person name="Grigoriev I.V."/>
            <person name="Crous P."/>
            <person name="Smith M.E."/>
        </authorList>
    </citation>
    <scope>NUCLEOTIDE SEQUENCE</scope>
    <source>
        <strain evidence="9">NBRC 105413</strain>
    </source>
</reference>
<keyword evidence="4 7" id="KW-1133">Transmembrane helix</keyword>
<evidence type="ECO:0000256" key="7">
    <source>
        <dbReference type="SAM" id="Phobius"/>
    </source>
</evidence>
<dbReference type="InterPro" id="IPR013057">
    <property type="entry name" value="AA_transpt_TM"/>
</dbReference>
<comment type="subcellular location">
    <subcellularLocation>
        <location evidence="1">Membrane</location>
        <topology evidence="1">Multi-pass membrane protein</topology>
    </subcellularLocation>
</comment>
<name>A0A9W8CIT5_9FUNG</name>
<feature type="transmembrane region" description="Helical" evidence="7">
    <location>
        <begin position="406"/>
        <end position="424"/>
    </location>
</feature>
<feature type="transmembrane region" description="Helical" evidence="7">
    <location>
        <begin position="365"/>
        <end position="385"/>
    </location>
</feature>
<feature type="transmembrane region" description="Helical" evidence="7">
    <location>
        <begin position="59"/>
        <end position="79"/>
    </location>
</feature>
<sequence>MNNNYSRYSSNESTPILSQQQPRRGAHSGSTSTRKALVLLAKAFIGGGMLFLPKAFSNGGLLFSTAVMAFVAMASLYTMQQLASCHIRLNNHKGGYGTLARKTYGRWMKYIVEVSIVVSQLGFSCAGSVFVATSMRDAFNTLSGCRWDSMVPIEFWIAIQMLPLAPLCLIRHVRGFSKVALVSVVGIFAGLAYVLVTSTRVLAQNGLGPNVSFFNHRQFPLFLGSAAYTFEGYALILPIATAMRRPQKISLLLVLVMSLCAALAIAVGGLSYAAFGDTTQPIIILNMPAQSIITQTLRIVYGLAIIGTTPLMMFPTFKLLEPLLFGNRSGKNSLGVKSGKTVFRLSMLVAVLFVAAKGIERLDRLVAIVGGIACVPLAFIYPPLLHLRVFGRGNSIRARWTRVSNWFIIVAGVCLSVYVTAGAINRWKMSFIHIVLLPVKPDAPKELVDQVVSELNALEQKIPFVIRSRCGKTVTQRGKQYTHALLVELESSDQLQAYADHADHQAVLSKIKDIISEPSLAMDF</sequence>
<accession>A0A9W8CIT5</accession>
<dbReference type="Pfam" id="PF07876">
    <property type="entry name" value="Dabb"/>
    <property type="match status" value="1"/>
</dbReference>
<organism evidence="9 10">
    <name type="scientific">Coemansia asiatica</name>
    <dbReference type="NCBI Taxonomy" id="1052880"/>
    <lineage>
        <taxon>Eukaryota</taxon>
        <taxon>Fungi</taxon>
        <taxon>Fungi incertae sedis</taxon>
        <taxon>Zoopagomycota</taxon>
        <taxon>Kickxellomycotina</taxon>
        <taxon>Kickxellomycetes</taxon>
        <taxon>Kickxellales</taxon>
        <taxon>Kickxellaceae</taxon>
        <taxon>Coemansia</taxon>
    </lineage>
</organism>
<keyword evidence="3 7" id="KW-0812">Transmembrane</keyword>
<feature type="transmembrane region" description="Helical" evidence="7">
    <location>
        <begin position="251"/>
        <end position="275"/>
    </location>
</feature>
<dbReference type="PROSITE" id="PS51502">
    <property type="entry name" value="S_R_A_B_BARREL"/>
    <property type="match status" value="1"/>
</dbReference>
<evidence type="ECO:0000256" key="1">
    <source>
        <dbReference type="ARBA" id="ARBA00004141"/>
    </source>
</evidence>
<evidence type="ECO:0000313" key="9">
    <source>
        <dbReference type="EMBL" id="KAJ1643564.1"/>
    </source>
</evidence>
<feature type="transmembrane region" description="Helical" evidence="7">
    <location>
        <begin position="219"/>
        <end position="239"/>
    </location>
</feature>
<dbReference type="SUPFAM" id="SSF54909">
    <property type="entry name" value="Dimeric alpha+beta barrel"/>
    <property type="match status" value="1"/>
</dbReference>
<evidence type="ECO:0000256" key="2">
    <source>
        <dbReference type="ARBA" id="ARBA00008066"/>
    </source>
</evidence>
<keyword evidence="10" id="KW-1185">Reference proteome</keyword>
<feature type="transmembrane region" description="Helical" evidence="7">
    <location>
        <begin position="341"/>
        <end position="359"/>
    </location>
</feature>
<evidence type="ECO:0000256" key="6">
    <source>
        <dbReference type="SAM" id="MobiDB-lite"/>
    </source>
</evidence>
<dbReference type="InterPro" id="IPR013097">
    <property type="entry name" value="Dabb"/>
</dbReference>
<dbReference type="PANTHER" id="PTHR22950">
    <property type="entry name" value="AMINO ACID TRANSPORTER"/>
    <property type="match status" value="1"/>
</dbReference>
<feature type="transmembrane region" description="Helical" evidence="7">
    <location>
        <begin position="179"/>
        <end position="199"/>
    </location>
</feature>
<dbReference type="Proteomes" id="UP001145021">
    <property type="component" value="Unassembled WGS sequence"/>
</dbReference>
<dbReference type="SMART" id="SM00886">
    <property type="entry name" value="Dabb"/>
    <property type="match status" value="1"/>
</dbReference>
<comment type="caution">
    <text evidence="9">The sequence shown here is derived from an EMBL/GenBank/DDBJ whole genome shotgun (WGS) entry which is preliminary data.</text>
</comment>
<feature type="region of interest" description="Disordered" evidence="6">
    <location>
        <begin position="1"/>
        <end position="30"/>
    </location>
</feature>
<feature type="compositionally biased region" description="Polar residues" evidence="6">
    <location>
        <begin position="14"/>
        <end position="30"/>
    </location>
</feature>